<accession>A0ABV6B5E0</accession>
<dbReference type="EC" id="3.-.-.-" evidence="3"/>
<dbReference type="InterPro" id="IPR050491">
    <property type="entry name" value="AmpC-like"/>
</dbReference>
<reference evidence="3 4" key="1">
    <citation type="submission" date="2024-09" db="EMBL/GenBank/DDBJ databases">
        <authorList>
            <person name="Sun Q."/>
            <person name="Mori K."/>
        </authorList>
    </citation>
    <scope>NUCLEOTIDE SEQUENCE [LARGE SCALE GENOMIC DNA]</scope>
    <source>
        <strain evidence="3 4">JCM 13503</strain>
    </source>
</reference>
<dbReference type="InterPro" id="IPR001466">
    <property type="entry name" value="Beta-lactam-related"/>
</dbReference>
<dbReference type="GO" id="GO:0016787">
    <property type="term" value="F:hydrolase activity"/>
    <property type="evidence" value="ECO:0007669"/>
    <property type="project" value="UniProtKB-KW"/>
</dbReference>
<dbReference type="SUPFAM" id="SSF56601">
    <property type="entry name" value="beta-lactamase/transpeptidase-like"/>
    <property type="match status" value="1"/>
</dbReference>
<name>A0ABV6B5E0_9DEIO</name>
<dbReference type="RefSeq" id="WP_380016460.1">
    <property type="nucleotide sequence ID" value="NZ_JBHLYR010000073.1"/>
</dbReference>
<keyword evidence="3" id="KW-0378">Hydrolase</keyword>
<evidence type="ECO:0000256" key="1">
    <source>
        <dbReference type="SAM" id="MobiDB-lite"/>
    </source>
</evidence>
<dbReference type="Gene3D" id="3.40.710.10">
    <property type="entry name" value="DD-peptidase/beta-lactamase superfamily"/>
    <property type="match status" value="1"/>
</dbReference>
<protein>
    <submittedName>
        <fullName evidence="3">Serine hydrolase domain-containing protein</fullName>
        <ecNumber evidence="3">3.-.-.-</ecNumber>
    </submittedName>
</protein>
<proteinExistence type="predicted"/>
<comment type="caution">
    <text evidence="3">The sequence shown here is derived from an EMBL/GenBank/DDBJ whole genome shotgun (WGS) entry which is preliminary data.</text>
</comment>
<dbReference type="EMBL" id="JBHLYR010000073">
    <property type="protein sequence ID" value="MFB9994978.1"/>
    <property type="molecule type" value="Genomic_DNA"/>
</dbReference>
<feature type="domain" description="Beta-lactamase-related" evidence="2">
    <location>
        <begin position="57"/>
        <end position="365"/>
    </location>
</feature>
<gene>
    <name evidence="3" type="ORF">ACFFLM_23805</name>
</gene>
<evidence type="ECO:0000259" key="2">
    <source>
        <dbReference type="Pfam" id="PF00144"/>
    </source>
</evidence>
<organism evidence="3 4">
    <name type="scientific">Deinococcus oregonensis</name>
    <dbReference type="NCBI Taxonomy" id="1805970"/>
    <lineage>
        <taxon>Bacteria</taxon>
        <taxon>Thermotogati</taxon>
        <taxon>Deinococcota</taxon>
        <taxon>Deinococci</taxon>
        <taxon>Deinococcales</taxon>
        <taxon>Deinococcaceae</taxon>
        <taxon>Deinococcus</taxon>
    </lineage>
</organism>
<keyword evidence="4" id="KW-1185">Reference proteome</keyword>
<dbReference type="Pfam" id="PF00144">
    <property type="entry name" value="Beta-lactamase"/>
    <property type="match status" value="1"/>
</dbReference>
<evidence type="ECO:0000313" key="4">
    <source>
        <dbReference type="Proteomes" id="UP001589733"/>
    </source>
</evidence>
<evidence type="ECO:0000313" key="3">
    <source>
        <dbReference type="EMBL" id="MFB9994978.1"/>
    </source>
</evidence>
<dbReference type="PANTHER" id="PTHR46825">
    <property type="entry name" value="D-ALANYL-D-ALANINE-CARBOXYPEPTIDASE/ENDOPEPTIDASE AMPH"/>
    <property type="match status" value="1"/>
</dbReference>
<sequence>MSWPVVLFDRFSLAQRHPAPGHRLIFRHYSELMLLFDTVRALAPYLQSWLEYQRDLARVPGVQVAVRVNGELAASFALGTANEATGQPLTPQHLFRIASHSKTFTATAIFQLVETGRLRLDDLAGRWLPELAGSPAAGLTVRALLGHQSGINRDGADSDYWQQLHDFPDRDALLALCRAKAVFPPDQFFKYSNMGYSLLGLIIEAASGQTYEDYIAAHITGPLTLTNLGPELPQERGPELASGHSGRLAGHDSRRVLPSSDTRAMAAATGFYGTAEDVTAYLAAHALGRSELLTDASKRLMQRRESEISRPVKRWYGLGFMVEQIGNRTVVGHSGGFPGHITQSWLDPESGLAVSVLTNCLGGPATEWATNLIKLIDLAMTVPEQKSPDAPDLALETYTGRFATDWGVFDVVNLGGRLVSLMPQGDPGLSVTELSVLDADTLSPRPEAGFGAVGEPFQFQRTAEGGIEWVRQGGGRAWPLTAYRQRVGLDPHA</sequence>
<dbReference type="InterPro" id="IPR012338">
    <property type="entry name" value="Beta-lactam/transpept-like"/>
</dbReference>
<dbReference type="Proteomes" id="UP001589733">
    <property type="component" value="Unassembled WGS sequence"/>
</dbReference>
<feature type="region of interest" description="Disordered" evidence="1">
    <location>
        <begin position="228"/>
        <end position="254"/>
    </location>
</feature>
<dbReference type="PANTHER" id="PTHR46825:SF9">
    <property type="entry name" value="BETA-LACTAMASE-RELATED DOMAIN-CONTAINING PROTEIN"/>
    <property type="match status" value="1"/>
</dbReference>